<proteinExistence type="predicted"/>
<comment type="caution">
    <text evidence="1">The sequence shown here is derived from an EMBL/GenBank/DDBJ whole genome shotgun (WGS) entry which is preliminary data.</text>
</comment>
<dbReference type="Proteomes" id="UP000664781">
    <property type="component" value="Unassembled WGS sequence"/>
</dbReference>
<sequence>MGLSQPSSVTQLPDGCLRLVVREWNRNRFWQITERERFVSWEPWRLCATQDCA</sequence>
<reference evidence="1" key="1">
    <citation type="submission" date="2021-03" db="EMBL/GenBank/DDBJ databases">
        <title>Streptomyces strains.</title>
        <authorList>
            <person name="Lund M.B."/>
            <person name="Toerring T."/>
        </authorList>
    </citation>
    <scope>NUCLEOTIDE SEQUENCE</scope>
    <source>
        <strain evidence="1">JCM 4242</strain>
    </source>
</reference>
<evidence type="ECO:0000313" key="2">
    <source>
        <dbReference type="Proteomes" id="UP000664781"/>
    </source>
</evidence>
<keyword evidence="2" id="KW-1185">Reference proteome</keyword>
<dbReference type="EMBL" id="JAFMOF010000002">
    <property type="protein sequence ID" value="MBO0654098.1"/>
    <property type="molecule type" value="Genomic_DNA"/>
</dbReference>
<dbReference type="RefSeq" id="WP_207247480.1">
    <property type="nucleotide sequence ID" value="NZ_JAFMOF010000002.1"/>
</dbReference>
<organism evidence="1 2">
    <name type="scientific">Streptomyces triculaminicus</name>
    <dbReference type="NCBI Taxonomy" id="2816232"/>
    <lineage>
        <taxon>Bacteria</taxon>
        <taxon>Bacillati</taxon>
        <taxon>Actinomycetota</taxon>
        <taxon>Actinomycetes</taxon>
        <taxon>Kitasatosporales</taxon>
        <taxon>Streptomycetaceae</taxon>
        <taxon>Streptomyces</taxon>
    </lineage>
</organism>
<protein>
    <submittedName>
        <fullName evidence="1">Uncharacterized protein</fullName>
    </submittedName>
</protein>
<evidence type="ECO:0000313" key="1">
    <source>
        <dbReference type="EMBL" id="MBO0654098.1"/>
    </source>
</evidence>
<accession>A0A939FM59</accession>
<gene>
    <name evidence="1" type="ORF">J1792_15345</name>
</gene>
<dbReference type="AlphaFoldDB" id="A0A939FM59"/>
<name>A0A939FM59_9ACTN</name>